<keyword evidence="2" id="KW-1185">Reference proteome</keyword>
<evidence type="ECO:0000313" key="2">
    <source>
        <dbReference type="Proteomes" id="UP000265703"/>
    </source>
</evidence>
<dbReference type="OrthoDB" id="2323433at2759"/>
<name>A0A397SBN1_9GLOM</name>
<evidence type="ECO:0000313" key="1">
    <source>
        <dbReference type="EMBL" id="RIA81417.1"/>
    </source>
</evidence>
<gene>
    <name evidence="1" type="ORF">C1645_837049</name>
</gene>
<accession>A0A397SBN1</accession>
<dbReference type="AlphaFoldDB" id="A0A397SBN1"/>
<sequence>MELHLRTLVAVLEQMFFSSTVPIININFQKSKDEKYNINKCNYNIDFLLIHLRHTLHSLCNDITWFQDLLIKVKDILKSILNIIPSSRVTDPNDNYSILSMLTQLRQDLNFKYPVAPYYVNWRIMLIIQYNIFNWSRSNKEVINKKFGEMILIEYFWSYLEEEWININDKTIFFNDLIGYEPLELSNTLWFGVLDLAQNLIQKSTQTATYGLCYYMAIESLNKTPNSFIQFKAIEILLHLYNIDNELFGKI</sequence>
<dbReference type="STRING" id="658196.A0A397SBN1"/>
<proteinExistence type="predicted"/>
<comment type="caution">
    <text evidence="1">The sequence shown here is derived from an EMBL/GenBank/DDBJ whole genome shotgun (WGS) entry which is preliminary data.</text>
</comment>
<reference evidence="1 2" key="1">
    <citation type="submission" date="2018-06" db="EMBL/GenBank/DDBJ databases">
        <title>Comparative genomics reveals the genomic features of Rhizophagus irregularis, R. cerebriforme, R. diaphanum and Gigaspora rosea, and their symbiotic lifestyle signature.</title>
        <authorList>
            <person name="Morin E."/>
            <person name="San Clemente H."/>
            <person name="Chen E.C.H."/>
            <person name="De La Providencia I."/>
            <person name="Hainaut M."/>
            <person name="Kuo A."/>
            <person name="Kohler A."/>
            <person name="Murat C."/>
            <person name="Tang N."/>
            <person name="Roy S."/>
            <person name="Loubradou J."/>
            <person name="Henrissat B."/>
            <person name="Grigoriev I.V."/>
            <person name="Corradi N."/>
            <person name="Roux C."/>
            <person name="Martin F.M."/>
        </authorList>
    </citation>
    <scope>NUCLEOTIDE SEQUENCE [LARGE SCALE GENOMIC DNA]</scope>
    <source>
        <strain evidence="1 2">DAOM 227022</strain>
    </source>
</reference>
<organism evidence="1 2">
    <name type="scientific">Glomus cerebriforme</name>
    <dbReference type="NCBI Taxonomy" id="658196"/>
    <lineage>
        <taxon>Eukaryota</taxon>
        <taxon>Fungi</taxon>
        <taxon>Fungi incertae sedis</taxon>
        <taxon>Mucoromycota</taxon>
        <taxon>Glomeromycotina</taxon>
        <taxon>Glomeromycetes</taxon>
        <taxon>Glomerales</taxon>
        <taxon>Glomeraceae</taxon>
        <taxon>Glomus</taxon>
    </lineage>
</organism>
<dbReference type="EMBL" id="QKYT01000801">
    <property type="protein sequence ID" value="RIA81417.1"/>
    <property type="molecule type" value="Genomic_DNA"/>
</dbReference>
<dbReference type="Proteomes" id="UP000265703">
    <property type="component" value="Unassembled WGS sequence"/>
</dbReference>
<protein>
    <submittedName>
        <fullName evidence="1">Uncharacterized protein</fullName>
    </submittedName>
</protein>